<keyword evidence="4" id="KW-1185">Reference proteome</keyword>
<dbReference type="RefSeq" id="WP_092046676.1">
    <property type="nucleotide sequence ID" value="NZ_FOQD01000001.1"/>
</dbReference>
<evidence type="ECO:0000259" key="1">
    <source>
        <dbReference type="Pfam" id="PF09722"/>
    </source>
</evidence>
<dbReference type="InterPro" id="IPR024467">
    <property type="entry name" value="Xre/MbcA/ParS-like_toxin-bd"/>
</dbReference>
<dbReference type="EMBL" id="FOQD01000001">
    <property type="protein sequence ID" value="SFH52957.1"/>
    <property type="molecule type" value="Genomic_DNA"/>
</dbReference>
<evidence type="ECO:0000313" key="4">
    <source>
        <dbReference type="Proteomes" id="UP000199518"/>
    </source>
</evidence>
<dbReference type="OrthoDB" id="191018at2"/>
<feature type="domain" description="Antitoxin Xre-like helix-turn-helix" evidence="2">
    <location>
        <begin position="71"/>
        <end position="124"/>
    </location>
</feature>
<sequence>MPTLVSPPDFTLFNWTEKTTPVELRAVLRKRNRWVVSGPRSLPVWYAVVLGNLSQRFVDAPADTIEVVRSTLAAGLDKVAFDRLKQITAVSAEDLSRVVQIPLRTLARRQKFKPDESERILRVACAFQRTLEVLDDLSQARRWFSTPKRALGEKTPLEFCDTGPGADEVMHLLGRMEHGVFS</sequence>
<evidence type="ECO:0000313" key="3">
    <source>
        <dbReference type="EMBL" id="SFH52957.1"/>
    </source>
</evidence>
<dbReference type="NCBIfam" id="TIGR02293">
    <property type="entry name" value="TAS_TIGR02293"/>
    <property type="match status" value="1"/>
</dbReference>
<dbReference type="AlphaFoldDB" id="A0A1I3ASA2"/>
<proteinExistence type="predicted"/>
<feature type="domain" description="Antitoxin Xre/MbcA/ParS-like toxin-binding" evidence="1">
    <location>
        <begin position="132"/>
        <end position="179"/>
    </location>
</feature>
<reference evidence="4" key="1">
    <citation type="submission" date="2016-10" db="EMBL/GenBank/DDBJ databases">
        <authorList>
            <person name="Varghese N."/>
            <person name="Submissions S."/>
        </authorList>
    </citation>
    <scope>NUCLEOTIDE SEQUENCE [LARGE SCALE GENOMIC DNA]</scope>
    <source>
        <strain evidence="4">DSM 26348</strain>
    </source>
</reference>
<protein>
    <submittedName>
        <fullName evidence="3">Putative toxin-antitoxin system antitoxin component, TIGR02293 family</fullName>
    </submittedName>
</protein>
<accession>A0A1I3ASA2</accession>
<organism evidence="3 4">
    <name type="scientific">Planctomicrobium piriforme</name>
    <dbReference type="NCBI Taxonomy" id="1576369"/>
    <lineage>
        <taxon>Bacteria</taxon>
        <taxon>Pseudomonadati</taxon>
        <taxon>Planctomycetota</taxon>
        <taxon>Planctomycetia</taxon>
        <taxon>Planctomycetales</taxon>
        <taxon>Planctomycetaceae</taxon>
        <taxon>Planctomicrobium</taxon>
    </lineage>
</organism>
<dbReference type="InterPro" id="IPR011979">
    <property type="entry name" value="Antitox_Xre"/>
</dbReference>
<dbReference type="STRING" id="1576369.SAMN05421753_10133"/>
<dbReference type="InterPro" id="IPR046847">
    <property type="entry name" value="Xre-like_HTH"/>
</dbReference>
<dbReference type="GO" id="GO:0003677">
    <property type="term" value="F:DNA binding"/>
    <property type="evidence" value="ECO:0007669"/>
    <property type="project" value="InterPro"/>
</dbReference>
<dbReference type="Proteomes" id="UP000199518">
    <property type="component" value="Unassembled WGS sequence"/>
</dbReference>
<dbReference type="Pfam" id="PF20432">
    <property type="entry name" value="Xre-like-HTH"/>
    <property type="match status" value="1"/>
</dbReference>
<dbReference type="Pfam" id="PF09722">
    <property type="entry name" value="Xre_MbcA_ParS_C"/>
    <property type="match status" value="1"/>
</dbReference>
<gene>
    <name evidence="3" type="ORF">SAMN05421753_10133</name>
</gene>
<evidence type="ECO:0000259" key="2">
    <source>
        <dbReference type="Pfam" id="PF20432"/>
    </source>
</evidence>
<name>A0A1I3ASA2_9PLAN</name>